<keyword evidence="6" id="KW-0863">Zinc-finger</keyword>
<dbReference type="GO" id="GO:0016567">
    <property type="term" value="P:protein ubiquitination"/>
    <property type="evidence" value="ECO:0007669"/>
    <property type="project" value="InterPro"/>
</dbReference>
<dbReference type="InterPro" id="IPR031127">
    <property type="entry name" value="E3_UB_ligase_RBR"/>
</dbReference>
<dbReference type="InterPro" id="IPR047556">
    <property type="entry name" value="Rcat_RBR_TRIAD1"/>
</dbReference>
<dbReference type="SUPFAM" id="SSF57850">
    <property type="entry name" value="RING/U-box"/>
    <property type="match status" value="2"/>
</dbReference>
<keyword evidence="5" id="KW-0677">Repeat</keyword>
<dbReference type="SMART" id="SM00647">
    <property type="entry name" value="IBR"/>
    <property type="match status" value="2"/>
</dbReference>
<evidence type="ECO:0000256" key="4">
    <source>
        <dbReference type="ARBA" id="ARBA00022723"/>
    </source>
</evidence>
<dbReference type="Proteomes" id="UP001152795">
    <property type="component" value="Unassembled WGS sequence"/>
</dbReference>
<evidence type="ECO:0000256" key="5">
    <source>
        <dbReference type="ARBA" id="ARBA00022737"/>
    </source>
</evidence>
<feature type="non-terminal residue" evidence="9">
    <location>
        <position position="1"/>
    </location>
</feature>
<dbReference type="InterPro" id="IPR044066">
    <property type="entry name" value="TRIAD_supradom"/>
</dbReference>
<dbReference type="CDD" id="cd20344">
    <property type="entry name" value="BRcat_RBR_TRIAD1"/>
    <property type="match status" value="1"/>
</dbReference>
<organism evidence="9 10">
    <name type="scientific">Paramuricea clavata</name>
    <name type="common">Red gorgonian</name>
    <name type="synonym">Violescent sea-whip</name>
    <dbReference type="NCBI Taxonomy" id="317549"/>
    <lineage>
        <taxon>Eukaryota</taxon>
        <taxon>Metazoa</taxon>
        <taxon>Cnidaria</taxon>
        <taxon>Anthozoa</taxon>
        <taxon>Octocorallia</taxon>
        <taxon>Malacalcyonacea</taxon>
        <taxon>Plexauridae</taxon>
        <taxon>Paramuricea</taxon>
    </lineage>
</organism>
<dbReference type="Pfam" id="PF01485">
    <property type="entry name" value="IBR"/>
    <property type="match status" value="1"/>
</dbReference>
<keyword evidence="8" id="KW-0862">Zinc</keyword>
<evidence type="ECO:0000256" key="6">
    <source>
        <dbReference type="ARBA" id="ARBA00022771"/>
    </source>
</evidence>
<dbReference type="Pfam" id="PF22191">
    <property type="entry name" value="IBR_1"/>
    <property type="match status" value="1"/>
</dbReference>
<keyword evidence="4" id="KW-0479">Metal-binding</keyword>
<dbReference type="GO" id="GO:0061630">
    <property type="term" value="F:ubiquitin protein ligase activity"/>
    <property type="evidence" value="ECO:0007669"/>
    <property type="project" value="UniProtKB-EC"/>
</dbReference>
<comment type="catalytic activity">
    <reaction evidence="1">
        <text>[E2 ubiquitin-conjugating enzyme]-S-ubiquitinyl-L-cysteine + [acceptor protein]-L-lysine = [E2 ubiquitin-conjugating enzyme]-L-cysteine + [acceptor protein]-N(6)-ubiquitinyl-L-lysine.</text>
        <dbReference type="EC" id="2.3.2.31"/>
    </reaction>
</comment>
<keyword evidence="7" id="KW-0833">Ubl conjugation pathway</keyword>
<dbReference type="AlphaFoldDB" id="A0A6S7JUE4"/>
<keyword evidence="9" id="KW-0436">Ligase</keyword>
<dbReference type="GO" id="GO:0016874">
    <property type="term" value="F:ligase activity"/>
    <property type="evidence" value="ECO:0007669"/>
    <property type="project" value="UniProtKB-KW"/>
</dbReference>
<gene>
    <name evidence="9" type="ORF">PACLA_8A068409</name>
</gene>
<evidence type="ECO:0000256" key="2">
    <source>
        <dbReference type="ARBA" id="ARBA00012251"/>
    </source>
</evidence>
<dbReference type="PROSITE" id="PS51873">
    <property type="entry name" value="TRIAD"/>
    <property type="match status" value="1"/>
</dbReference>
<feature type="non-terminal residue" evidence="9">
    <location>
        <position position="249"/>
    </location>
</feature>
<accession>A0A6S7JUE4</accession>
<dbReference type="PANTHER" id="PTHR11685">
    <property type="entry name" value="RBR FAMILY RING FINGER AND IBR DOMAIN-CONTAINING"/>
    <property type="match status" value="1"/>
</dbReference>
<dbReference type="GO" id="GO:0008270">
    <property type="term" value="F:zinc ion binding"/>
    <property type="evidence" value="ECO:0007669"/>
    <property type="project" value="UniProtKB-KW"/>
</dbReference>
<dbReference type="InterPro" id="IPR002867">
    <property type="entry name" value="IBR_dom"/>
</dbReference>
<dbReference type="PROSITE" id="PS50089">
    <property type="entry name" value="ZF_RING_2"/>
    <property type="match status" value="1"/>
</dbReference>
<dbReference type="FunFam" id="1.20.120.1750:FF:000002">
    <property type="entry name" value="RBR-type E3 ubiquitin transferase"/>
    <property type="match status" value="1"/>
</dbReference>
<dbReference type="InterPro" id="IPR045840">
    <property type="entry name" value="Ariadne"/>
</dbReference>
<keyword evidence="3" id="KW-0808">Transferase</keyword>
<dbReference type="Gene3D" id="1.20.120.1750">
    <property type="match status" value="1"/>
</dbReference>
<dbReference type="OrthoDB" id="10009520at2759"/>
<dbReference type="Pfam" id="PF19422">
    <property type="entry name" value="Ariadne"/>
    <property type="match status" value="1"/>
</dbReference>
<reference evidence="9" key="1">
    <citation type="submission" date="2020-04" db="EMBL/GenBank/DDBJ databases">
        <authorList>
            <person name="Alioto T."/>
            <person name="Alioto T."/>
            <person name="Gomez Garrido J."/>
        </authorList>
    </citation>
    <scope>NUCLEOTIDE SEQUENCE</scope>
    <source>
        <strain evidence="9">A484AB</strain>
    </source>
</reference>
<dbReference type="EMBL" id="CACRXK020020348">
    <property type="protein sequence ID" value="CAB4034708.1"/>
    <property type="molecule type" value="Genomic_DNA"/>
</dbReference>
<dbReference type="InterPro" id="IPR047555">
    <property type="entry name" value="BRcat_RBR_TRIAD1"/>
</dbReference>
<dbReference type="InterPro" id="IPR017907">
    <property type="entry name" value="Znf_RING_CS"/>
</dbReference>
<evidence type="ECO:0000256" key="3">
    <source>
        <dbReference type="ARBA" id="ARBA00022679"/>
    </source>
</evidence>
<evidence type="ECO:0000256" key="8">
    <source>
        <dbReference type="ARBA" id="ARBA00022833"/>
    </source>
</evidence>
<comment type="caution">
    <text evidence="9">The sequence shown here is derived from an EMBL/GenBank/DDBJ whole genome shotgun (WGS) entry which is preliminary data.</text>
</comment>
<proteinExistence type="predicted"/>
<evidence type="ECO:0000313" key="10">
    <source>
        <dbReference type="Proteomes" id="UP001152795"/>
    </source>
</evidence>
<dbReference type="InterPro" id="IPR001841">
    <property type="entry name" value="Znf_RING"/>
</dbReference>
<evidence type="ECO:0000256" key="7">
    <source>
        <dbReference type="ARBA" id="ARBA00022786"/>
    </source>
</evidence>
<protein>
    <recommendedName>
        <fullName evidence="2">RBR-type E3 ubiquitin transferase</fullName>
        <ecNumber evidence="2">2.3.2.31</ecNumber>
    </recommendedName>
</protein>
<keyword evidence="10" id="KW-1185">Reference proteome</keyword>
<sequence length="249" mass="29650">THPLFQWCPGADCSAIVKAEVCKAKRTVCSKCKTTFCFQCGLDYHAPADCVVIKKWLTKCHDDSETANYIQANTKDCPKCMICIEKNGGCNHMQCYKCKHEFCWMCLRNWTEHNREYYECSIYKENPKVANENSGLKAREALKKYLFYYERWYNHGASLKLEAQARKKIDQKIHEKVNNNVGTWIDWQYLLDAATLLAKCRYTIKYTYPFAYYMEDERKELFEYQQAQLEREIENLSWKLEREELYKRG</sequence>
<evidence type="ECO:0000313" key="9">
    <source>
        <dbReference type="EMBL" id="CAB4034708.1"/>
    </source>
</evidence>
<dbReference type="PROSITE" id="PS00518">
    <property type="entry name" value="ZF_RING_1"/>
    <property type="match status" value="1"/>
</dbReference>
<evidence type="ECO:0000256" key="1">
    <source>
        <dbReference type="ARBA" id="ARBA00001798"/>
    </source>
</evidence>
<dbReference type="CDD" id="cd20360">
    <property type="entry name" value="Rcat_RBR_TRIAD1"/>
    <property type="match status" value="1"/>
</dbReference>
<name>A0A6S7JUE4_PARCT</name>
<dbReference type="EC" id="2.3.2.31" evidence="2"/>